<dbReference type="Gene3D" id="3.30.565.10">
    <property type="entry name" value="Histidine kinase-like ATPase, C-terminal domain"/>
    <property type="match status" value="1"/>
</dbReference>
<evidence type="ECO:0000256" key="3">
    <source>
        <dbReference type="ARBA" id="ARBA00022553"/>
    </source>
</evidence>
<organism evidence="7 8">
    <name type="scientific">Stigmatella aurantiaca</name>
    <dbReference type="NCBI Taxonomy" id="41"/>
    <lineage>
        <taxon>Bacteria</taxon>
        <taxon>Pseudomonadati</taxon>
        <taxon>Myxococcota</taxon>
        <taxon>Myxococcia</taxon>
        <taxon>Myxococcales</taxon>
        <taxon>Cystobacterineae</taxon>
        <taxon>Archangiaceae</taxon>
        <taxon>Stigmatella</taxon>
    </lineage>
</organism>
<proteinExistence type="predicted"/>
<dbReference type="PRINTS" id="PR00344">
    <property type="entry name" value="BCTRLSENSOR"/>
</dbReference>
<reference evidence="8" key="1">
    <citation type="submission" date="2016-10" db="EMBL/GenBank/DDBJ databases">
        <authorList>
            <person name="Varghese N."/>
            <person name="Submissions S."/>
        </authorList>
    </citation>
    <scope>NUCLEOTIDE SEQUENCE [LARGE SCALE GENOMIC DNA]</scope>
    <source>
        <strain evidence="8">DSM 17044</strain>
    </source>
</reference>
<dbReference type="Gene3D" id="1.10.287.130">
    <property type="match status" value="1"/>
</dbReference>
<dbReference type="InterPro" id="IPR004358">
    <property type="entry name" value="Sig_transdc_His_kin-like_C"/>
</dbReference>
<dbReference type="SUPFAM" id="SSF55781">
    <property type="entry name" value="GAF domain-like"/>
    <property type="match status" value="1"/>
</dbReference>
<dbReference type="PROSITE" id="PS50109">
    <property type="entry name" value="HIS_KIN"/>
    <property type="match status" value="1"/>
</dbReference>
<dbReference type="RefSeq" id="WP_177241410.1">
    <property type="nucleotide sequence ID" value="NZ_FOAP01000008.1"/>
</dbReference>
<dbReference type="AlphaFoldDB" id="A0A1H7SRP8"/>
<dbReference type="PANTHER" id="PTHR43547:SF2">
    <property type="entry name" value="HYBRID SIGNAL TRANSDUCTION HISTIDINE KINASE C"/>
    <property type="match status" value="1"/>
</dbReference>
<dbReference type="SUPFAM" id="SSF55874">
    <property type="entry name" value="ATPase domain of HSP90 chaperone/DNA topoisomerase II/histidine kinase"/>
    <property type="match status" value="1"/>
</dbReference>
<evidence type="ECO:0000256" key="2">
    <source>
        <dbReference type="ARBA" id="ARBA00012438"/>
    </source>
</evidence>
<evidence type="ECO:0000259" key="6">
    <source>
        <dbReference type="PROSITE" id="PS50109"/>
    </source>
</evidence>
<dbReference type="Pfam" id="PF02518">
    <property type="entry name" value="HATPase_c"/>
    <property type="match status" value="1"/>
</dbReference>
<dbReference type="CDD" id="cd00082">
    <property type="entry name" value="HisKA"/>
    <property type="match status" value="1"/>
</dbReference>
<dbReference type="Pfam" id="PF00512">
    <property type="entry name" value="HisKA"/>
    <property type="match status" value="1"/>
</dbReference>
<dbReference type="SUPFAM" id="SSF47384">
    <property type="entry name" value="Homodimeric domain of signal transducing histidine kinase"/>
    <property type="match status" value="1"/>
</dbReference>
<dbReference type="FunFam" id="3.30.565.10:FF:000006">
    <property type="entry name" value="Sensor histidine kinase WalK"/>
    <property type="match status" value="1"/>
</dbReference>
<dbReference type="InterPro" id="IPR003661">
    <property type="entry name" value="HisK_dim/P_dom"/>
</dbReference>
<evidence type="ECO:0000313" key="8">
    <source>
        <dbReference type="Proteomes" id="UP000182719"/>
    </source>
</evidence>
<dbReference type="PANTHER" id="PTHR43547">
    <property type="entry name" value="TWO-COMPONENT HISTIDINE KINASE"/>
    <property type="match status" value="1"/>
</dbReference>
<evidence type="ECO:0000256" key="1">
    <source>
        <dbReference type="ARBA" id="ARBA00000085"/>
    </source>
</evidence>
<accession>A0A1H7SRP8</accession>
<sequence length="405" mass="44314">MDILQRQDLLLEVLTDCAGVTALEALPRIVFSRLSWVLDFRRCALVLKEDSEGGAVALLGGAEGTVRSRVGELPGPERARVQDALDAASFRVQPHGQGTELFVPLVANGSNLGVLWFSGVAGAVFSDADVRLARIASGVLAGAVQRLRQEDTILRQQRVEAELRKTQALLHEAVRAREEFLSIASHELRTPLTSLKLMNQARQRALANGKTLSPDSIQRLLADSDKHIDRLIRLVEQMLDLSRIQAQQLELAPRPLNLGALVREVLLPFESATANAPPLQVEVAEDVVGTWDPQRIEQVVLNLVENARKYGAGKPIDVRVVQEEGWALLHVRDRGIGIRREELPRVFKAFERASNARHLQGLGIGLFVCSRIVAAHHGTLSVESVEGEGSTFTVRLPQAPVPPAS</sequence>
<dbReference type="EMBL" id="FOAP01000008">
    <property type="protein sequence ID" value="SEL75302.1"/>
    <property type="molecule type" value="Genomic_DNA"/>
</dbReference>
<dbReference type="InterPro" id="IPR003594">
    <property type="entry name" value="HATPase_dom"/>
</dbReference>
<evidence type="ECO:0000256" key="5">
    <source>
        <dbReference type="ARBA" id="ARBA00022777"/>
    </source>
</evidence>
<dbReference type="InterPro" id="IPR005467">
    <property type="entry name" value="His_kinase_dom"/>
</dbReference>
<evidence type="ECO:0000256" key="4">
    <source>
        <dbReference type="ARBA" id="ARBA00022679"/>
    </source>
</evidence>
<dbReference type="EC" id="2.7.13.3" evidence="2"/>
<dbReference type="Proteomes" id="UP000182719">
    <property type="component" value="Unassembled WGS sequence"/>
</dbReference>
<dbReference type="SMART" id="SM00387">
    <property type="entry name" value="HATPase_c"/>
    <property type="match status" value="1"/>
</dbReference>
<dbReference type="SMART" id="SM00388">
    <property type="entry name" value="HisKA"/>
    <property type="match status" value="1"/>
</dbReference>
<dbReference type="InterPro" id="IPR029016">
    <property type="entry name" value="GAF-like_dom_sf"/>
</dbReference>
<evidence type="ECO:0000313" key="7">
    <source>
        <dbReference type="EMBL" id="SEL75302.1"/>
    </source>
</evidence>
<keyword evidence="5 7" id="KW-0418">Kinase</keyword>
<feature type="domain" description="Histidine kinase" evidence="6">
    <location>
        <begin position="183"/>
        <end position="400"/>
    </location>
</feature>
<keyword evidence="4" id="KW-0808">Transferase</keyword>
<protein>
    <recommendedName>
        <fullName evidence="2">histidine kinase</fullName>
        <ecNumber evidence="2">2.7.13.3</ecNumber>
    </recommendedName>
</protein>
<name>A0A1H7SRP8_STIAU</name>
<dbReference type="Gene3D" id="3.30.450.40">
    <property type="match status" value="1"/>
</dbReference>
<comment type="catalytic activity">
    <reaction evidence="1">
        <text>ATP + protein L-histidine = ADP + protein N-phospho-L-histidine.</text>
        <dbReference type="EC" id="2.7.13.3"/>
    </reaction>
</comment>
<dbReference type="InterPro" id="IPR036097">
    <property type="entry name" value="HisK_dim/P_sf"/>
</dbReference>
<keyword evidence="3" id="KW-0597">Phosphoprotein</keyword>
<dbReference type="InterPro" id="IPR036890">
    <property type="entry name" value="HATPase_C_sf"/>
</dbReference>
<keyword evidence="8" id="KW-1185">Reference proteome</keyword>
<gene>
    <name evidence="7" type="ORF">SAMN05444354_108106</name>
</gene>
<dbReference type="GO" id="GO:0000155">
    <property type="term" value="F:phosphorelay sensor kinase activity"/>
    <property type="evidence" value="ECO:0007669"/>
    <property type="project" value="InterPro"/>
</dbReference>